<dbReference type="PANTHER" id="PTHR43147:SF2">
    <property type="entry name" value="NADP-DEPENDENT OXIDOREDUCTASE DOMAIN-CONTAINING PROTEIN"/>
    <property type="match status" value="1"/>
</dbReference>
<evidence type="ECO:0000313" key="1">
    <source>
        <dbReference type="EMBL" id="PWA53449.1"/>
    </source>
</evidence>
<dbReference type="AlphaFoldDB" id="A0A2U1LWQ7"/>
<evidence type="ECO:0000313" key="2">
    <source>
        <dbReference type="Proteomes" id="UP000245207"/>
    </source>
</evidence>
<sequence>MDEVGYIYSSAFSRLEKNDRTLSAHIESNSIYGTVMGGLLSEKLLDTNLSIPFAGPLLNTPSLQKYKRMVDAWGGRSLFQALLKTLNQVVVKHGVSIPSIVVKFILDQGQWWMLDLGY</sequence>
<dbReference type="OrthoDB" id="48988at2759"/>
<proteinExistence type="predicted"/>
<dbReference type="STRING" id="35608.A0A2U1LWQ7"/>
<dbReference type="EMBL" id="PKPP01007415">
    <property type="protein sequence ID" value="PWA53449.1"/>
    <property type="molecule type" value="Genomic_DNA"/>
</dbReference>
<keyword evidence="2" id="KW-1185">Reference proteome</keyword>
<protein>
    <submittedName>
        <fullName evidence="1">NAD(P)-linked oxidoreductase superfamily protein</fullName>
    </submittedName>
</protein>
<dbReference type="PANTHER" id="PTHR43147">
    <property type="entry name" value="PROTEIN TAS"/>
    <property type="match status" value="1"/>
</dbReference>
<accession>A0A2U1LWQ7</accession>
<gene>
    <name evidence="1" type="ORF">CTI12_AA343370</name>
</gene>
<organism evidence="1 2">
    <name type="scientific">Artemisia annua</name>
    <name type="common">Sweet wormwood</name>
    <dbReference type="NCBI Taxonomy" id="35608"/>
    <lineage>
        <taxon>Eukaryota</taxon>
        <taxon>Viridiplantae</taxon>
        <taxon>Streptophyta</taxon>
        <taxon>Embryophyta</taxon>
        <taxon>Tracheophyta</taxon>
        <taxon>Spermatophyta</taxon>
        <taxon>Magnoliopsida</taxon>
        <taxon>eudicotyledons</taxon>
        <taxon>Gunneridae</taxon>
        <taxon>Pentapetalae</taxon>
        <taxon>asterids</taxon>
        <taxon>campanulids</taxon>
        <taxon>Asterales</taxon>
        <taxon>Asteraceae</taxon>
        <taxon>Asteroideae</taxon>
        <taxon>Anthemideae</taxon>
        <taxon>Artemisiinae</taxon>
        <taxon>Artemisia</taxon>
    </lineage>
</organism>
<comment type="caution">
    <text evidence="1">The sequence shown here is derived from an EMBL/GenBank/DDBJ whole genome shotgun (WGS) entry which is preliminary data.</text>
</comment>
<dbReference type="Proteomes" id="UP000245207">
    <property type="component" value="Unassembled WGS sequence"/>
</dbReference>
<reference evidence="1 2" key="1">
    <citation type="journal article" date="2018" name="Mol. Plant">
        <title>The genome of Artemisia annua provides insight into the evolution of Asteraceae family and artemisinin biosynthesis.</title>
        <authorList>
            <person name="Shen Q."/>
            <person name="Zhang L."/>
            <person name="Liao Z."/>
            <person name="Wang S."/>
            <person name="Yan T."/>
            <person name="Shi P."/>
            <person name="Liu M."/>
            <person name="Fu X."/>
            <person name="Pan Q."/>
            <person name="Wang Y."/>
            <person name="Lv Z."/>
            <person name="Lu X."/>
            <person name="Zhang F."/>
            <person name="Jiang W."/>
            <person name="Ma Y."/>
            <person name="Chen M."/>
            <person name="Hao X."/>
            <person name="Li L."/>
            <person name="Tang Y."/>
            <person name="Lv G."/>
            <person name="Zhou Y."/>
            <person name="Sun X."/>
            <person name="Brodelius P.E."/>
            <person name="Rose J.K.C."/>
            <person name="Tang K."/>
        </authorList>
    </citation>
    <scope>NUCLEOTIDE SEQUENCE [LARGE SCALE GENOMIC DNA]</scope>
    <source>
        <strain evidence="2">cv. Huhao1</strain>
        <tissue evidence="1">Leaf</tissue>
    </source>
</reference>
<name>A0A2U1LWQ7_ARTAN</name>